<comment type="caution">
    <text evidence="15">The sequence shown here is derived from an EMBL/GenBank/DDBJ whole genome shotgun (WGS) entry which is preliminary data.</text>
</comment>
<name>A0AAD4MHM7_9BILA</name>
<evidence type="ECO:0000313" key="15">
    <source>
        <dbReference type="EMBL" id="KAI1695389.1"/>
    </source>
</evidence>
<dbReference type="InterPro" id="IPR001873">
    <property type="entry name" value="ENaC"/>
</dbReference>
<evidence type="ECO:0000256" key="3">
    <source>
        <dbReference type="ARBA" id="ARBA00022448"/>
    </source>
</evidence>
<evidence type="ECO:0000313" key="16">
    <source>
        <dbReference type="Proteomes" id="UP001201812"/>
    </source>
</evidence>
<comment type="subcellular location">
    <subcellularLocation>
        <location evidence="1">Membrane</location>
        <topology evidence="1">Multi-pass membrane protein</topology>
    </subcellularLocation>
</comment>
<keyword evidence="6 14" id="KW-1133">Transmembrane helix</keyword>
<keyword evidence="12 13" id="KW-0407">Ion channel</keyword>
<evidence type="ECO:0000256" key="5">
    <source>
        <dbReference type="ARBA" id="ARBA00022692"/>
    </source>
</evidence>
<evidence type="ECO:0000256" key="11">
    <source>
        <dbReference type="ARBA" id="ARBA00023201"/>
    </source>
</evidence>
<keyword evidence="8 13" id="KW-0406">Ion transport</keyword>
<keyword evidence="16" id="KW-1185">Reference proteome</keyword>
<comment type="similarity">
    <text evidence="2 13">Belongs to the amiloride-sensitive sodium channel (TC 1.A.6) family.</text>
</comment>
<evidence type="ECO:0000256" key="7">
    <source>
        <dbReference type="ARBA" id="ARBA00023053"/>
    </source>
</evidence>
<evidence type="ECO:0000256" key="6">
    <source>
        <dbReference type="ARBA" id="ARBA00022989"/>
    </source>
</evidence>
<proteinExistence type="inferred from homology"/>
<dbReference type="Proteomes" id="UP001201812">
    <property type="component" value="Unassembled WGS sequence"/>
</dbReference>
<gene>
    <name evidence="15" type="ORF">DdX_19605</name>
</gene>
<sequence length="405" mass="47124">MHFPKNPRRRLTALTYYKDLGQFENGSVKNLSLALKSSIQILVDLFAFDNQVDDWRGKEAKIFTLNRQNKVYSSYDSYYLIAGRHVDLNVASVREDSSELFKLNQETFGYAKEDELEDILEATHPQIHNRQRITYKIDQGYGRVRLFNYEVSEEFKARKQSQRDDLSKNVQKMGNDAFLPKVHTALFKIIGIFFEGHLELLKLFDRNMENIMNKSLLSTQPTNYCSEMPSLGFATTERQILELVSSFWDSENENPGESSNMVRRLNYDTSESVLVRDLRSVINKRAARSQFGEYEKNNFASIQFRFRSMTKMEITDSTKYKLFNLLVDTGSTLGLYFGMTILTLFELIIFAFYRDASRIQMQSVPPQSVIYNLPRKPKKKGQQQKASNIQRLYNTEANSILPTIF</sequence>
<dbReference type="Pfam" id="PF00858">
    <property type="entry name" value="ASC"/>
    <property type="match status" value="1"/>
</dbReference>
<organism evidence="15 16">
    <name type="scientific">Ditylenchus destructor</name>
    <dbReference type="NCBI Taxonomy" id="166010"/>
    <lineage>
        <taxon>Eukaryota</taxon>
        <taxon>Metazoa</taxon>
        <taxon>Ecdysozoa</taxon>
        <taxon>Nematoda</taxon>
        <taxon>Chromadorea</taxon>
        <taxon>Rhabditida</taxon>
        <taxon>Tylenchina</taxon>
        <taxon>Tylenchomorpha</taxon>
        <taxon>Sphaerularioidea</taxon>
        <taxon>Anguinidae</taxon>
        <taxon>Anguininae</taxon>
        <taxon>Ditylenchus</taxon>
    </lineage>
</organism>
<keyword evidence="7" id="KW-0915">Sodium</keyword>
<keyword evidence="11 13" id="KW-0739">Sodium transport</keyword>
<evidence type="ECO:0000256" key="14">
    <source>
        <dbReference type="SAM" id="Phobius"/>
    </source>
</evidence>
<evidence type="ECO:0000256" key="8">
    <source>
        <dbReference type="ARBA" id="ARBA00023065"/>
    </source>
</evidence>
<keyword evidence="9 14" id="KW-0472">Membrane</keyword>
<evidence type="ECO:0000256" key="13">
    <source>
        <dbReference type="RuleBase" id="RU000679"/>
    </source>
</evidence>
<accession>A0AAD4MHM7</accession>
<evidence type="ECO:0000256" key="1">
    <source>
        <dbReference type="ARBA" id="ARBA00004141"/>
    </source>
</evidence>
<dbReference type="GO" id="GO:0005272">
    <property type="term" value="F:sodium channel activity"/>
    <property type="evidence" value="ECO:0007669"/>
    <property type="project" value="UniProtKB-KW"/>
</dbReference>
<dbReference type="GO" id="GO:0016020">
    <property type="term" value="C:membrane"/>
    <property type="evidence" value="ECO:0007669"/>
    <property type="project" value="UniProtKB-SubCell"/>
</dbReference>
<keyword evidence="5 13" id="KW-0812">Transmembrane</keyword>
<evidence type="ECO:0000256" key="9">
    <source>
        <dbReference type="ARBA" id="ARBA00023136"/>
    </source>
</evidence>
<evidence type="ECO:0000256" key="2">
    <source>
        <dbReference type="ARBA" id="ARBA00007193"/>
    </source>
</evidence>
<dbReference type="EMBL" id="JAKKPZ010000408">
    <property type="protein sequence ID" value="KAI1695389.1"/>
    <property type="molecule type" value="Genomic_DNA"/>
</dbReference>
<evidence type="ECO:0000256" key="4">
    <source>
        <dbReference type="ARBA" id="ARBA00022461"/>
    </source>
</evidence>
<keyword evidence="4 13" id="KW-0894">Sodium channel</keyword>
<keyword evidence="10" id="KW-0325">Glycoprotein</keyword>
<evidence type="ECO:0000256" key="10">
    <source>
        <dbReference type="ARBA" id="ARBA00023180"/>
    </source>
</evidence>
<feature type="transmembrane region" description="Helical" evidence="14">
    <location>
        <begin position="333"/>
        <end position="353"/>
    </location>
</feature>
<dbReference type="Gene3D" id="1.10.287.770">
    <property type="entry name" value="YojJ-like"/>
    <property type="match status" value="1"/>
</dbReference>
<dbReference type="AlphaFoldDB" id="A0AAD4MHM7"/>
<evidence type="ECO:0000256" key="12">
    <source>
        <dbReference type="ARBA" id="ARBA00023303"/>
    </source>
</evidence>
<protein>
    <submittedName>
        <fullName evidence="15">Amiloride-sensitive sodium channel domain-containing protein</fullName>
    </submittedName>
</protein>
<keyword evidence="3 13" id="KW-0813">Transport</keyword>
<reference evidence="15" key="1">
    <citation type="submission" date="2022-01" db="EMBL/GenBank/DDBJ databases">
        <title>Genome Sequence Resource for Two Populations of Ditylenchus destructor, the Migratory Endoparasitic Phytonematode.</title>
        <authorList>
            <person name="Zhang H."/>
            <person name="Lin R."/>
            <person name="Xie B."/>
        </authorList>
    </citation>
    <scope>NUCLEOTIDE SEQUENCE</scope>
    <source>
        <strain evidence="15">BazhouSP</strain>
    </source>
</reference>